<dbReference type="Gene3D" id="3.40.50.150">
    <property type="entry name" value="Vaccinia Virus protein VP39"/>
    <property type="match status" value="1"/>
</dbReference>
<dbReference type="RefSeq" id="WP_142986211.1">
    <property type="nucleotide sequence ID" value="NZ_FXTD01000004.1"/>
</dbReference>
<dbReference type="NCBIfam" id="TIGR01444">
    <property type="entry name" value="fkbM_fam"/>
    <property type="match status" value="1"/>
</dbReference>
<dbReference type="SUPFAM" id="SSF53335">
    <property type="entry name" value="S-adenosyl-L-methionine-dependent methyltransferases"/>
    <property type="match status" value="1"/>
</dbReference>
<dbReference type="GO" id="GO:0032259">
    <property type="term" value="P:methylation"/>
    <property type="evidence" value="ECO:0007669"/>
    <property type="project" value="UniProtKB-KW"/>
</dbReference>
<keyword evidence="3" id="KW-1185">Reference proteome</keyword>
<dbReference type="PANTHER" id="PTHR34203">
    <property type="entry name" value="METHYLTRANSFERASE, FKBM FAMILY PROTEIN"/>
    <property type="match status" value="1"/>
</dbReference>
<dbReference type="PANTHER" id="PTHR34203:SF15">
    <property type="entry name" value="SLL1173 PROTEIN"/>
    <property type="match status" value="1"/>
</dbReference>
<feature type="domain" description="Methyltransferase FkbM" evidence="1">
    <location>
        <begin position="70"/>
        <end position="254"/>
    </location>
</feature>
<dbReference type="OrthoDB" id="275825at2157"/>
<reference evidence="2 3" key="1">
    <citation type="submission" date="2017-05" db="EMBL/GenBank/DDBJ databases">
        <authorList>
            <person name="Varghese N."/>
            <person name="Submissions S."/>
        </authorList>
    </citation>
    <scope>NUCLEOTIDE SEQUENCE [LARGE SCALE GENOMIC DNA]</scope>
    <source>
        <strain evidence="2 3">DSM 19504</strain>
    </source>
</reference>
<evidence type="ECO:0000313" key="2">
    <source>
        <dbReference type="EMBL" id="SMO58029.1"/>
    </source>
</evidence>
<organism evidence="2 3">
    <name type="scientific">Halorubrum cibi</name>
    <dbReference type="NCBI Taxonomy" id="413815"/>
    <lineage>
        <taxon>Archaea</taxon>
        <taxon>Methanobacteriati</taxon>
        <taxon>Methanobacteriota</taxon>
        <taxon>Stenosarchaea group</taxon>
        <taxon>Halobacteria</taxon>
        <taxon>Halobacteriales</taxon>
        <taxon>Haloferacaceae</taxon>
        <taxon>Halorubrum</taxon>
    </lineage>
</organism>
<evidence type="ECO:0000259" key="1">
    <source>
        <dbReference type="Pfam" id="PF05050"/>
    </source>
</evidence>
<name>A0A521CF26_9EURY</name>
<dbReference type="Proteomes" id="UP000319712">
    <property type="component" value="Unassembled WGS sequence"/>
</dbReference>
<proteinExistence type="predicted"/>
<dbReference type="InterPro" id="IPR052514">
    <property type="entry name" value="SAM-dependent_MTase"/>
</dbReference>
<evidence type="ECO:0000313" key="3">
    <source>
        <dbReference type="Proteomes" id="UP000319712"/>
    </source>
</evidence>
<dbReference type="AlphaFoldDB" id="A0A521CF26"/>
<dbReference type="InterPro" id="IPR006342">
    <property type="entry name" value="FkbM_mtfrase"/>
</dbReference>
<dbReference type="EMBL" id="FXTD01000004">
    <property type="protein sequence ID" value="SMO58029.1"/>
    <property type="molecule type" value="Genomic_DNA"/>
</dbReference>
<accession>A0A521CF26</accession>
<dbReference type="GO" id="GO:0008168">
    <property type="term" value="F:methyltransferase activity"/>
    <property type="evidence" value="ECO:0007669"/>
    <property type="project" value="UniProtKB-KW"/>
</dbReference>
<sequence length="266" mass="28807">MSVLDTPAWLERVGFRTLYRLADLTYALGVATPKRTVAGTYWSYEPTNPHGDDPGLAALDRIPNDATVLDVGAHVGEHAIPLAADTDRRVVAFEPNGESADRLVRNAARNGLAAGTDRRLDLRRAGLGDERGSLPFYRSTFSKCSAFDRDRATRWGARVDAVEEVPVFRLDDLVEGVVAAGVDVAADATPAGDPVTPPDAIKVDVEGRELAVLRGAEATIRAHRPLLVVEVHDGTAGDDRADALRSWIAERDYDVDERGDVWVCRG</sequence>
<gene>
    <name evidence="2" type="ORF">SAMN06264867_104150</name>
</gene>
<keyword evidence="2" id="KW-0808">Transferase</keyword>
<protein>
    <submittedName>
        <fullName evidence="2">Methyltransferase, FkbM family</fullName>
    </submittedName>
</protein>
<dbReference type="Pfam" id="PF05050">
    <property type="entry name" value="Methyltransf_21"/>
    <property type="match status" value="1"/>
</dbReference>
<keyword evidence="2" id="KW-0489">Methyltransferase</keyword>
<dbReference type="InterPro" id="IPR029063">
    <property type="entry name" value="SAM-dependent_MTases_sf"/>
</dbReference>